<accession>A0ABV5FES8</accession>
<dbReference type="EMBL" id="JBHMFC010000103">
    <property type="protein sequence ID" value="MFB9057935.1"/>
    <property type="molecule type" value="Genomic_DNA"/>
</dbReference>
<dbReference type="InterPro" id="IPR011990">
    <property type="entry name" value="TPR-like_helical_dom_sf"/>
</dbReference>
<dbReference type="Proteomes" id="UP001589585">
    <property type="component" value="Unassembled WGS sequence"/>
</dbReference>
<feature type="signal peptide" evidence="1">
    <location>
        <begin position="1"/>
        <end position="17"/>
    </location>
</feature>
<sequence length="163" mass="18574">MKILLFLLILIPSFLIGQNNDTSHVFERFFYHIAVDLSNSNPSEAIEITDLLYKNSKNKIDKLELLMLKANILKKQEKFGEAIHYALVALQIADNLEDHNFQSQIYGFLSSQYRAVGFLDKGKEFIKKGKAVNTKIACKITALKQRGMIDYEAAEYAIGRKVV</sequence>
<dbReference type="SUPFAM" id="SSF48452">
    <property type="entry name" value="TPR-like"/>
    <property type="match status" value="1"/>
</dbReference>
<dbReference type="Gene3D" id="1.25.40.10">
    <property type="entry name" value="Tetratricopeptide repeat domain"/>
    <property type="match status" value="1"/>
</dbReference>
<protein>
    <recommendedName>
        <fullName evidence="4">Tetratricopeptide repeat protein</fullName>
    </recommendedName>
</protein>
<evidence type="ECO:0000256" key="1">
    <source>
        <dbReference type="SAM" id="SignalP"/>
    </source>
</evidence>
<evidence type="ECO:0000313" key="3">
    <source>
        <dbReference type="Proteomes" id="UP001589585"/>
    </source>
</evidence>
<gene>
    <name evidence="2" type="ORF">ACFFU9_14405</name>
</gene>
<comment type="caution">
    <text evidence="2">The sequence shown here is derived from an EMBL/GenBank/DDBJ whole genome shotgun (WGS) entry which is preliminary data.</text>
</comment>
<dbReference type="RefSeq" id="WP_379862185.1">
    <property type="nucleotide sequence ID" value="NZ_JBHMFC010000103.1"/>
</dbReference>
<evidence type="ECO:0000313" key="2">
    <source>
        <dbReference type="EMBL" id="MFB9057935.1"/>
    </source>
</evidence>
<proteinExistence type="predicted"/>
<feature type="chain" id="PRO_5046083491" description="Tetratricopeptide repeat protein" evidence="1">
    <location>
        <begin position="18"/>
        <end position="163"/>
    </location>
</feature>
<name>A0ABV5FES8_9FLAO</name>
<organism evidence="2 3">
    <name type="scientific">Mariniflexile ostreae</name>
    <dbReference type="NCBI Taxonomy" id="1520892"/>
    <lineage>
        <taxon>Bacteria</taxon>
        <taxon>Pseudomonadati</taxon>
        <taxon>Bacteroidota</taxon>
        <taxon>Flavobacteriia</taxon>
        <taxon>Flavobacteriales</taxon>
        <taxon>Flavobacteriaceae</taxon>
        <taxon>Mariniflexile</taxon>
    </lineage>
</organism>
<reference evidence="2 3" key="1">
    <citation type="submission" date="2024-09" db="EMBL/GenBank/DDBJ databases">
        <authorList>
            <person name="Sun Q."/>
            <person name="Mori K."/>
        </authorList>
    </citation>
    <scope>NUCLEOTIDE SEQUENCE [LARGE SCALE GENOMIC DNA]</scope>
    <source>
        <strain evidence="2 3">CECT 8622</strain>
    </source>
</reference>
<evidence type="ECO:0008006" key="4">
    <source>
        <dbReference type="Google" id="ProtNLM"/>
    </source>
</evidence>
<keyword evidence="3" id="KW-1185">Reference proteome</keyword>
<keyword evidence="1" id="KW-0732">Signal</keyword>